<comment type="subcellular location">
    <subcellularLocation>
        <location evidence="1">Endoplasmic reticulum membrane</location>
        <topology evidence="1">Multi-pass membrane protein</topology>
    </subcellularLocation>
</comment>
<dbReference type="Proteomes" id="UP001562354">
    <property type="component" value="Unassembled WGS sequence"/>
</dbReference>
<dbReference type="InterPro" id="IPR007369">
    <property type="entry name" value="Peptidase_A22B_SPP"/>
</dbReference>
<keyword evidence="4" id="KW-0378">Hydrolase</keyword>
<keyword evidence="5" id="KW-0256">Endoplasmic reticulum</keyword>
<evidence type="ECO:0008006" key="12">
    <source>
        <dbReference type="Google" id="ProtNLM"/>
    </source>
</evidence>
<feature type="transmembrane region" description="Helical" evidence="9">
    <location>
        <begin position="476"/>
        <end position="494"/>
    </location>
</feature>
<dbReference type="Pfam" id="PF04258">
    <property type="entry name" value="Peptidase_A22B"/>
    <property type="match status" value="1"/>
</dbReference>
<dbReference type="InterPro" id="IPR006639">
    <property type="entry name" value="Preselin/SPP"/>
</dbReference>
<keyword evidence="6 9" id="KW-1133">Transmembrane helix</keyword>
<feature type="transmembrane region" description="Helical" evidence="9">
    <location>
        <begin position="294"/>
        <end position="316"/>
    </location>
</feature>
<evidence type="ECO:0000256" key="2">
    <source>
        <dbReference type="ARBA" id="ARBA00006859"/>
    </source>
</evidence>
<dbReference type="SMART" id="SM00730">
    <property type="entry name" value="PSN"/>
    <property type="match status" value="1"/>
</dbReference>
<evidence type="ECO:0000256" key="8">
    <source>
        <dbReference type="SAM" id="MobiDB-lite"/>
    </source>
</evidence>
<dbReference type="PANTHER" id="PTHR12174:SF23">
    <property type="entry name" value="MINOR HISTOCOMPATIBILITY ANTIGEN H13"/>
    <property type="match status" value="1"/>
</dbReference>
<feature type="region of interest" description="Disordered" evidence="8">
    <location>
        <begin position="62"/>
        <end position="89"/>
    </location>
</feature>
<feature type="transmembrane region" description="Helical" evidence="9">
    <location>
        <begin position="336"/>
        <end position="358"/>
    </location>
</feature>
<organism evidence="10 11">
    <name type="scientific">Neodothiora populina</name>
    <dbReference type="NCBI Taxonomy" id="2781224"/>
    <lineage>
        <taxon>Eukaryota</taxon>
        <taxon>Fungi</taxon>
        <taxon>Dikarya</taxon>
        <taxon>Ascomycota</taxon>
        <taxon>Pezizomycotina</taxon>
        <taxon>Dothideomycetes</taxon>
        <taxon>Dothideomycetidae</taxon>
        <taxon>Dothideales</taxon>
        <taxon>Dothioraceae</taxon>
        <taxon>Neodothiora</taxon>
    </lineage>
</organism>
<evidence type="ECO:0000313" key="11">
    <source>
        <dbReference type="Proteomes" id="UP001562354"/>
    </source>
</evidence>
<dbReference type="GeneID" id="95975183"/>
<proteinExistence type="inferred from homology"/>
<feature type="transmembrane region" description="Helical" evidence="9">
    <location>
        <begin position="448"/>
        <end position="470"/>
    </location>
</feature>
<comment type="similarity">
    <text evidence="2">Belongs to the peptidase A22B family.</text>
</comment>
<feature type="compositionally biased region" description="Acidic residues" evidence="8">
    <location>
        <begin position="73"/>
        <end position="86"/>
    </location>
</feature>
<sequence length="666" mass="74244">MNNTMESTAPGIVSAMLGQAAYAFAEIQPYLPMYLHLIVSALFPIFTGAHASLVRPSTAAKPVKKGKKKQKGDDDDESDDDDDDESAVQKMEGLSSSDAIVLPVLAGSTLAGLYFLIKWMGADIINKVLGWYFSAIAIFSVAKLIHDGTAVAESFFWPDTYADDGTVWKAQGSRRRMVEIHEASQAQICSRTSPLPGIIGRVRLPSSATNLLWSLRHLLSTKYRLRARVPKIGSLKVNLTIRTILCTLVGFAAVSYSYFISSTWWLTNLQGFAFSYSALQLMSPTTFGTGSLILIALFFYDIYFVFFTPMMVTVATKLDVPIKLLFPRPAEEGDTVRKLAMLGLGDIVLPGIVIGLALRFDLYMHYLKLQGKQKNSRLVDHDADQVDTHSQASEKPIHKAKYLPVTGQWGNRFWSTSWMGRSMLPARSASQASSESARPIIPTFSKPYFYASIVGYVIGMCTTLGIMQAYHHAQPALLYLVPGVLISIWLTAVARGELKEIWAFSEAVEESDEEVDTKDAKEEKSEGKDEEKTSWWSRSFFSSTTRERNAKAIEKNLSKSVSNDKEDKDDVSASKADSKSAGEDKKQKKPTKPPSKGFYFSLKRQPHPWEETMEAEQRGSKSHDNNIVVLSTDTDVHDFKDVPQWRGARVSEESKQERPEKRLRTS</sequence>
<keyword evidence="7 9" id="KW-0472">Membrane</keyword>
<dbReference type="EMBL" id="JBFMKM010000003">
    <property type="protein sequence ID" value="KAL1311297.1"/>
    <property type="molecule type" value="Genomic_DNA"/>
</dbReference>
<feature type="compositionally biased region" description="Basic and acidic residues" evidence="8">
    <location>
        <begin position="634"/>
        <end position="666"/>
    </location>
</feature>
<feature type="region of interest" description="Disordered" evidence="8">
    <location>
        <begin position="553"/>
        <end position="666"/>
    </location>
</feature>
<evidence type="ECO:0000256" key="4">
    <source>
        <dbReference type="ARBA" id="ARBA00022801"/>
    </source>
</evidence>
<comment type="caution">
    <text evidence="10">The sequence shown here is derived from an EMBL/GenBank/DDBJ whole genome shotgun (WGS) entry which is preliminary data.</text>
</comment>
<dbReference type="RefSeq" id="XP_069204146.1">
    <property type="nucleotide sequence ID" value="XM_069340676.1"/>
</dbReference>
<evidence type="ECO:0000256" key="7">
    <source>
        <dbReference type="ARBA" id="ARBA00023136"/>
    </source>
</evidence>
<evidence type="ECO:0000256" key="9">
    <source>
        <dbReference type="SAM" id="Phobius"/>
    </source>
</evidence>
<reference evidence="10 11" key="1">
    <citation type="submission" date="2024-07" db="EMBL/GenBank/DDBJ databases">
        <title>Draft sequence of the Neodothiora populina.</title>
        <authorList>
            <person name="Drown D.D."/>
            <person name="Schuette U.S."/>
            <person name="Buechlein A.B."/>
            <person name="Rusch D.R."/>
            <person name="Winton L.W."/>
            <person name="Adams G.A."/>
        </authorList>
    </citation>
    <scope>NUCLEOTIDE SEQUENCE [LARGE SCALE GENOMIC DNA]</scope>
    <source>
        <strain evidence="10 11">CPC 39397</strain>
    </source>
</reference>
<evidence type="ECO:0000256" key="3">
    <source>
        <dbReference type="ARBA" id="ARBA00022692"/>
    </source>
</evidence>
<keyword evidence="11" id="KW-1185">Reference proteome</keyword>
<name>A0ABR3PP07_9PEZI</name>
<evidence type="ECO:0000256" key="6">
    <source>
        <dbReference type="ARBA" id="ARBA00022989"/>
    </source>
</evidence>
<accession>A0ABR3PP07</accession>
<protein>
    <recommendedName>
        <fullName evidence="12">Signal peptide peptidase</fullName>
    </recommendedName>
</protein>
<evidence type="ECO:0000256" key="1">
    <source>
        <dbReference type="ARBA" id="ARBA00004477"/>
    </source>
</evidence>
<feature type="transmembrane region" description="Helical" evidence="9">
    <location>
        <begin position="239"/>
        <end position="259"/>
    </location>
</feature>
<gene>
    <name evidence="10" type="ORF">AAFC00_001480</name>
</gene>
<evidence type="ECO:0000313" key="10">
    <source>
        <dbReference type="EMBL" id="KAL1311297.1"/>
    </source>
</evidence>
<feature type="transmembrane region" description="Helical" evidence="9">
    <location>
        <begin position="99"/>
        <end position="117"/>
    </location>
</feature>
<feature type="compositionally biased region" description="Basic and acidic residues" evidence="8">
    <location>
        <begin position="553"/>
        <end position="586"/>
    </location>
</feature>
<keyword evidence="3 9" id="KW-0812">Transmembrane</keyword>
<dbReference type="PANTHER" id="PTHR12174">
    <property type="entry name" value="SIGNAL PEPTIDE PEPTIDASE"/>
    <property type="match status" value="1"/>
</dbReference>
<evidence type="ECO:0000256" key="5">
    <source>
        <dbReference type="ARBA" id="ARBA00022824"/>
    </source>
</evidence>
<feature type="compositionally biased region" description="Basic and acidic residues" evidence="8">
    <location>
        <begin position="607"/>
        <end position="624"/>
    </location>
</feature>
<feature type="transmembrane region" description="Helical" evidence="9">
    <location>
        <begin position="35"/>
        <end position="54"/>
    </location>
</feature>